<evidence type="ECO:0000313" key="2">
    <source>
        <dbReference type="Proteomes" id="UP000255168"/>
    </source>
</evidence>
<dbReference type="EMBL" id="LT984806">
    <property type="protein sequence ID" value="SPD46600.1"/>
    <property type="molecule type" value="Genomic_DNA"/>
</dbReference>
<protein>
    <submittedName>
        <fullName evidence="1">Uncharacterized protein</fullName>
    </submittedName>
</protein>
<dbReference type="AlphaFoldDB" id="A0A375H8R6"/>
<dbReference type="Proteomes" id="UP000255168">
    <property type="component" value="Chromosome I"/>
</dbReference>
<sequence>MCKTPRQRVLRGVLSLARQNAAPVSGTLKTSNATLRESLDPGLKRTFRRYLHLFGYPCSRAGRTGWGA</sequence>
<reference evidence="1 2" key="1">
    <citation type="submission" date="2018-01" db="EMBL/GenBank/DDBJ databases">
        <authorList>
            <person name="Clerissi C."/>
        </authorList>
    </citation>
    <scope>NUCLEOTIDE SEQUENCE [LARGE SCALE GENOMIC DNA]</scope>
    <source>
        <strain evidence="1">Cupriavidus taiwanensis STM 6160</strain>
    </source>
</reference>
<gene>
    <name evidence="1" type="ORF">CBM2607_11540</name>
</gene>
<accession>A0A375H8R6</accession>
<proteinExistence type="predicted"/>
<evidence type="ECO:0000313" key="1">
    <source>
        <dbReference type="EMBL" id="SPD46600.1"/>
    </source>
</evidence>
<organism evidence="1 2">
    <name type="scientific">Cupriavidus neocaledonicus</name>
    <dbReference type="NCBI Taxonomy" id="1040979"/>
    <lineage>
        <taxon>Bacteria</taxon>
        <taxon>Pseudomonadati</taxon>
        <taxon>Pseudomonadota</taxon>
        <taxon>Betaproteobacteria</taxon>
        <taxon>Burkholderiales</taxon>
        <taxon>Burkholderiaceae</taxon>
        <taxon>Cupriavidus</taxon>
    </lineage>
</organism>
<name>A0A375H8R6_9BURK</name>